<comment type="caution">
    <text evidence="2">The sequence shown here is derived from an EMBL/GenBank/DDBJ whole genome shotgun (WGS) entry which is preliminary data.</text>
</comment>
<gene>
    <name evidence="2" type="ORF">GP486_002709</name>
</gene>
<reference evidence="2" key="1">
    <citation type="submission" date="2021-03" db="EMBL/GenBank/DDBJ databases">
        <title>Comparative genomics and phylogenomic investigation of the class Geoglossomycetes provide insights into ecological specialization and systematics.</title>
        <authorList>
            <person name="Melie T."/>
            <person name="Pirro S."/>
            <person name="Miller A.N."/>
            <person name="Quandt A."/>
        </authorList>
    </citation>
    <scope>NUCLEOTIDE SEQUENCE</scope>
    <source>
        <strain evidence="2">CAQ_001_2017</strain>
    </source>
</reference>
<dbReference type="InterPro" id="IPR053203">
    <property type="entry name" value="Cisplatin_resist-associated"/>
</dbReference>
<dbReference type="Proteomes" id="UP000750711">
    <property type="component" value="Unassembled WGS sequence"/>
</dbReference>
<evidence type="ECO:0000313" key="3">
    <source>
        <dbReference type="Proteomes" id="UP000750711"/>
    </source>
</evidence>
<feature type="region of interest" description="Disordered" evidence="1">
    <location>
        <begin position="36"/>
        <end position="151"/>
    </location>
</feature>
<name>A0A9P8LEP7_9PEZI</name>
<dbReference type="Pfam" id="PF12223">
    <property type="entry name" value="DUF3602"/>
    <property type="match status" value="1"/>
</dbReference>
<sequence>MSSEVYRNLGRGGAGNYYSKTDLEDVAKRAPQIAKDLEAQDLPSETFVDDSSSAQEYSHLGRGGAGNVALSASMGKGAASDSQTPVDSGQRNPMSGRGGAGNYDAEQRVLEAERAAKEAEQVEETRRRLQEEAKADVEKGLMPPQKAYMGQ</sequence>
<protein>
    <submittedName>
        <fullName evidence="2">Uncharacterized protein</fullName>
    </submittedName>
</protein>
<dbReference type="InterPro" id="IPR022024">
    <property type="entry name" value="DUF3602"/>
</dbReference>
<feature type="region of interest" description="Disordered" evidence="1">
    <location>
        <begin position="1"/>
        <end position="20"/>
    </location>
</feature>
<dbReference type="PANTHER" id="PTHR34693:SF1">
    <property type="entry name" value="PROTEIN PAR32"/>
    <property type="match status" value="1"/>
</dbReference>
<evidence type="ECO:0000256" key="1">
    <source>
        <dbReference type="SAM" id="MobiDB-lite"/>
    </source>
</evidence>
<accession>A0A9P8LEP7</accession>
<evidence type="ECO:0000313" key="2">
    <source>
        <dbReference type="EMBL" id="KAH0562603.1"/>
    </source>
</evidence>
<dbReference type="AlphaFoldDB" id="A0A9P8LEP7"/>
<dbReference type="PANTHER" id="PTHR34693">
    <property type="entry name" value="PROTEIN PAR32"/>
    <property type="match status" value="1"/>
</dbReference>
<feature type="compositionally biased region" description="Basic and acidic residues" evidence="1">
    <location>
        <begin position="105"/>
        <end position="139"/>
    </location>
</feature>
<feature type="compositionally biased region" description="Polar residues" evidence="1">
    <location>
        <begin position="80"/>
        <end position="93"/>
    </location>
</feature>
<keyword evidence="3" id="KW-1185">Reference proteome</keyword>
<organism evidence="2 3">
    <name type="scientific">Trichoglossum hirsutum</name>
    <dbReference type="NCBI Taxonomy" id="265104"/>
    <lineage>
        <taxon>Eukaryota</taxon>
        <taxon>Fungi</taxon>
        <taxon>Dikarya</taxon>
        <taxon>Ascomycota</taxon>
        <taxon>Pezizomycotina</taxon>
        <taxon>Geoglossomycetes</taxon>
        <taxon>Geoglossales</taxon>
        <taxon>Geoglossaceae</taxon>
        <taxon>Trichoglossum</taxon>
    </lineage>
</organism>
<dbReference type="EMBL" id="JAGHQM010000319">
    <property type="protein sequence ID" value="KAH0562603.1"/>
    <property type="molecule type" value="Genomic_DNA"/>
</dbReference>
<proteinExistence type="predicted"/>